<keyword evidence="3" id="KW-1185">Reference proteome</keyword>
<proteinExistence type="predicted"/>
<dbReference type="RefSeq" id="WP_386025949.1">
    <property type="nucleotide sequence ID" value="NZ_JBHUHX010000018.1"/>
</dbReference>
<name>A0ABW4Y784_9GAMM</name>
<evidence type="ECO:0000256" key="1">
    <source>
        <dbReference type="SAM" id="Phobius"/>
    </source>
</evidence>
<organism evidence="2 3">
    <name type="scientific">Thiorhodococcus fuscus</name>
    <dbReference type="NCBI Taxonomy" id="527200"/>
    <lineage>
        <taxon>Bacteria</taxon>
        <taxon>Pseudomonadati</taxon>
        <taxon>Pseudomonadota</taxon>
        <taxon>Gammaproteobacteria</taxon>
        <taxon>Chromatiales</taxon>
        <taxon>Chromatiaceae</taxon>
        <taxon>Thiorhodococcus</taxon>
    </lineage>
</organism>
<feature type="transmembrane region" description="Helical" evidence="1">
    <location>
        <begin position="35"/>
        <end position="53"/>
    </location>
</feature>
<feature type="transmembrane region" description="Helical" evidence="1">
    <location>
        <begin position="59"/>
        <end position="81"/>
    </location>
</feature>
<dbReference type="Proteomes" id="UP001597337">
    <property type="component" value="Unassembled WGS sequence"/>
</dbReference>
<evidence type="ECO:0000313" key="3">
    <source>
        <dbReference type="Proteomes" id="UP001597337"/>
    </source>
</evidence>
<gene>
    <name evidence="2" type="ORF">ACFSJC_09240</name>
</gene>
<evidence type="ECO:0000313" key="2">
    <source>
        <dbReference type="EMBL" id="MFD2112021.1"/>
    </source>
</evidence>
<dbReference type="EMBL" id="JBHUHX010000018">
    <property type="protein sequence ID" value="MFD2112021.1"/>
    <property type="molecule type" value="Genomic_DNA"/>
</dbReference>
<accession>A0ABW4Y784</accession>
<protein>
    <recommendedName>
        <fullName evidence="4">SLATT domain-containing protein</fullName>
    </recommendedName>
</protein>
<evidence type="ECO:0008006" key="4">
    <source>
        <dbReference type="Google" id="ProtNLM"/>
    </source>
</evidence>
<comment type="caution">
    <text evidence="2">The sequence shown here is derived from an EMBL/GenBank/DDBJ whole genome shotgun (WGS) entry which is preliminary data.</text>
</comment>
<keyword evidence="1" id="KW-0472">Membrane</keyword>
<reference evidence="3" key="1">
    <citation type="journal article" date="2019" name="Int. J. Syst. Evol. Microbiol.">
        <title>The Global Catalogue of Microorganisms (GCM) 10K type strain sequencing project: providing services to taxonomists for standard genome sequencing and annotation.</title>
        <authorList>
            <consortium name="The Broad Institute Genomics Platform"/>
            <consortium name="The Broad Institute Genome Sequencing Center for Infectious Disease"/>
            <person name="Wu L."/>
            <person name="Ma J."/>
        </authorList>
    </citation>
    <scope>NUCLEOTIDE SEQUENCE [LARGE SCALE GENOMIC DNA]</scope>
    <source>
        <strain evidence="3">KACC 12597</strain>
    </source>
</reference>
<keyword evidence="1" id="KW-1133">Transmembrane helix</keyword>
<keyword evidence="1" id="KW-0812">Transmembrane</keyword>
<sequence>MSENDDYLWNRREQVLYRVQLSVLYHRKRERFLAFWDRTITAVAILGGSSALASLGGDLYVKLAAGAVAVTSTIGLVFGLADRARRHGELARQFLEIEGTMIRQGERDFTEQDVNGWDARVREIETSEPPTLGALVVACQNELAQTLGETDSIHRLGWWRRLTMHLFDARSFPPQPRAS</sequence>